<dbReference type="InterPro" id="IPR029033">
    <property type="entry name" value="His_PPase_superfam"/>
</dbReference>
<dbReference type="Proteomes" id="UP001634394">
    <property type="component" value="Unassembled WGS sequence"/>
</dbReference>
<dbReference type="EMBL" id="JBJQND010000019">
    <property type="protein sequence ID" value="KAL3832505.1"/>
    <property type="molecule type" value="Genomic_DNA"/>
</dbReference>
<dbReference type="GO" id="GO:0003993">
    <property type="term" value="F:acid phosphatase activity"/>
    <property type="evidence" value="ECO:0007669"/>
    <property type="project" value="UniProtKB-EC"/>
</dbReference>
<dbReference type="InterPro" id="IPR000560">
    <property type="entry name" value="His_Pase_clade-2"/>
</dbReference>
<evidence type="ECO:0000256" key="8">
    <source>
        <dbReference type="SAM" id="Phobius"/>
    </source>
</evidence>
<keyword evidence="8" id="KW-1133">Transmembrane helix</keyword>
<keyword evidence="7" id="KW-0325">Glycoprotein</keyword>
<reference evidence="10 11" key="1">
    <citation type="submission" date="2024-11" db="EMBL/GenBank/DDBJ databases">
        <title>Chromosome-level genome assembly of the freshwater bivalve Anodonta woodiana.</title>
        <authorList>
            <person name="Chen X."/>
        </authorList>
    </citation>
    <scope>NUCLEOTIDE SEQUENCE [LARGE SCALE GENOMIC DNA]</scope>
    <source>
        <strain evidence="10">MN2024</strain>
        <tissue evidence="10">Gills</tissue>
    </source>
</reference>
<organism evidence="10 11">
    <name type="scientific">Sinanodonta woodiana</name>
    <name type="common">Chinese pond mussel</name>
    <name type="synonym">Anodonta woodiana</name>
    <dbReference type="NCBI Taxonomy" id="1069815"/>
    <lineage>
        <taxon>Eukaryota</taxon>
        <taxon>Metazoa</taxon>
        <taxon>Spiralia</taxon>
        <taxon>Lophotrochozoa</taxon>
        <taxon>Mollusca</taxon>
        <taxon>Bivalvia</taxon>
        <taxon>Autobranchia</taxon>
        <taxon>Heteroconchia</taxon>
        <taxon>Palaeoheterodonta</taxon>
        <taxon>Unionida</taxon>
        <taxon>Unionoidea</taxon>
        <taxon>Unionidae</taxon>
        <taxon>Unioninae</taxon>
        <taxon>Sinanodonta</taxon>
    </lineage>
</organism>
<feature type="transmembrane region" description="Helical" evidence="8">
    <location>
        <begin position="379"/>
        <end position="403"/>
    </location>
</feature>
<comment type="catalytic activity">
    <reaction evidence="1">
        <text>a phosphate monoester + H2O = an alcohol + phosphate</text>
        <dbReference type="Rhea" id="RHEA:15017"/>
        <dbReference type="ChEBI" id="CHEBI:15377"/>
        <dbReference type="ChEBI" id="CHEBI:30879"/>
        <dbReference type="ChEBI" id="CHEBI:43474"/>
        <dbReference type="ChEBI" id="CHEBI:67140"/>
        <dbReference type="EC" id="3.1.3.2"/>
    </reaction>
</comment>
<dbReference type="CDD" id="cd07061">
    <property type="entry name" value="HP_HAP_like"/>
    <property type="match status" value="1"/>
</dbReference>
<protein>
    <recommendedName>
        <fullName evidence="3">acid phosphatase</fullName>
        <ecNumber evidence="3">3.1.3.2</ecNumber>
    </recommendedName>
</protein>
<evidence type="ECO:0000256" key="1">
    <source>
        <dbReference type="ARBA" id="ARBA00000032"/>
    </source>
</evidence>
<evidence type="ECO:0000256" key="9">
    <source>
        <dbReference type="SAM" id="SignalP"/>
    </source>
</evidence>
<dbReference type="Pfam" id="PF00328">
    <property type="entry name" value="His_Phos_2"/>
    <property type="match status" value="1"/>
</dbReference>
<gene>
    <name evidence="10" type="ORF">ACJMK2_024142</name>
</gene>
<keyword evidence="8" id="KW-0812">Transmembrane</keyword>
<dbReference type="InterPro" id="IPR050645">
    <property type="entry name" value="Histidine_acid_phosphatase"/>
</dbReference>
<dbReference type="SUPFAM" id="SSF53254">
    <property type="entry name" value="Phosphoglycerate mutase-like"/>
    <property type="match status" value="1"/>
</dbReference>
<keyword evidence="11" id="KW-1185">Reference proteome</keyword>
<proteinExistence type="inferred from homology"/>
<dbReference type="PROSITE" id="PS00616">
    <property type="entry name" value="HIS_ACID_PHOSPHAT_1"/>
    <property type="match status" value="1"/>
</dbReference>
<feature type="chain" id="PRO_5044884357" description="acid phosphatase" evidence="9">
    <location>
        <begin position="20"/>
        <end position="420"/>
    </location>
</feature>
<evidence type="ECO:0000256" key="2">
    <source>
        <dbReference type="ARBA" id="ARBA00005375"/>
    </source>
</evidence>
<dbReference type="PANTHER" id="PTHR11567">
    <property type="entry name" value="ACID PHOSPHATASE-RELATED"/>
    <property type="match status" value="1"/>
</dbReference>
<keyword evidence="5" id="KW-0378">Hydrolase</keyword>
<dbReference type="InterPro" id="IPR033379">
    <property type="entry name" value="Acid_Pase_AS"/>
</dbReference>
<evidence type="ECO:0000256" key="3">
    <source>
        <dbReference type="ARBA" id="ARBA00012646"/>
    </source>
</evidence>
<feature type="signal peptide" evidence="9">
    <location>
        <begin position="1"/>
        <end position="19"/>
    </location>
</feature>
<name>A0ABD3T6H0_SINWO</name>
<dbReference type="PANTHER" id="PTHR11567:SF211">
    <property type="entry name" value="PROSTATIC ACID PHOSPHATASE"/>
    <property type="match status" value="1"/>
</dbReference>
<evidence type="ECO:0000313" key="10">
    <source>
        <dbReference type="EMBL" id="KAL3832505.1"/>
    </source>
</evidence>
<keyword evidence="6" id="KW-1015">Disulfide bond</keyword>
<comment type="similarity">
    <text evidence="2">Belongs to the histidine acid phosphatase family.</text>
</comment>
<comment type="caution">
    <text evidence="10">The sequence shown here is derived from an EMBL/GenBank/DDBJ whole genome shotgun (WGS) entry which is preliminary data.</text>
</comment>
<dbReference type="PROSITE" id="PS00778">
    <property type="entry name" value="HIS_ACID_PHOSPHAT_2"/>
    <property type="match status" value="1"/>
</dbReference>
<dbReference type="Gene3D" id="3.40.50.1240">
    <property type="entry name" value="Phosphoglycerate mutase-like"/>
    <property type="match status" value="1"/>
</dbReference>
<evidence type="ECO:0000256" key="6">
    <source>
        <dbReference type="ARBA" id="ARBA00023157"/>
    </source>
</evidence>
<evidence type="ECO:0000256" key="7">
    <source>
        <dbReference type="ARBA" id="ARBA00023180"/>
    </source>
</evidence>
<accession>A0ABD3T6H0</accession>
<evidence type="ECO:0000256" key="4">
    <source>
        <dbReference type="ARBA" id="ARBA00022729"/>
    </source>
</evidence>
<keyword evidence="8" id="KW-0472">Membrane</keyword>
<evidence type="ECO:0000256" key="5">
    <source>
        <dbReference type="ARBA" id="ARBA00022801"/>
    </source>
</evidence>
<sequence>MKVKLRTSVLLLFVNCCWSAPSTLRQVNLVYRHGDRSPIEIFPTDPNGNYTWPQGIPGWLTTIGMNQHYELGQWLQKRYSGFISSDYKAEEIEILSSDESRCLMSAYSNLAGMYPPHTEGQIWNPNITWQPIPVHTQPQQDDNILIMGKPCPKYDQLLDKAIKSHKVSEEEKRNKDFYDFVGNKTGWDHNNITNIWRIADALFCEKTHNLTLPEWTNNRTVENVTVYEKLRMLESYQFTLLFGENRSLYKGGPLLGLMLDNMRQMQNKSIQTKFFMYSGHDTTVSALLSAMNLFNKKSPPYAATVILELHEDPPNNYYVNILYKNTTDNYTNMVIPNCSMNCSFEMVVELTKDRVPVNWDAACALPGGDPGTETWKFSIAWMVVVIVSCLLLVVVVIFITFAVKKRERRSFLYGKFDTTQ</sequence>
<evidence type="ECO:0000313" key="11">
    <source>
        <dbReference type="Proteomes" id="UP001634394"/>
    </source>
</evidence>
<keyword evidence="4 9" id="KW-0732">Signal</keyword>
<dbReference type="AlphaFoldDB" id="A0ABD3T6H0"/>
<dbReference type="EC" id="3.1.3.2" evidence="3"/>